<keyword evidence="3" id="KW-0663">Pyridoxal phosphate</keyword>
<keyword evidence="6" id="KW-1185">Reference proteome</keyword>
<dbReference type="GO" id="GO:0006545">
    <property type="term" value="P:glycine biosynthetic process"/>
    <property type="evidence" value="ECO:0007669"/>
    <property type="project" value="TreeGrafter"/>
</dbReference>
<dbReference type="InterPro" id="IPR021838">
    <property type="entry name" value="DUF3431"/>
</dbReference>
<dbReference type="Gene3D" id="3.40.640.10">
    <property type="entry name" value="Type I PLP-dependent aspartate aminotransferase-like (Major domain)"/>
    <property type="match status" value="1"/>
</dbReference>
<evidence type="ECO:0000259" key="4">
    <source>
        <dbReference type="Pfam" id="PF01212"/>
    </source>
</evidence>
<gene>
    <name evidence="5" type="ORF">PGLA1383_LOCUS55878</name>
</gene>
<dbReference type="InterPro" id="IPR015421">
    <property type="entry name" value="PyrdxlP-dep_Trfase_major"/>
</dbReference>
<comment type="similarity">
    <text evidence="2">Belongs to the threonine aldolase family.</text>
</comment>
<protein>
    <recommendedName>
        <fullName evidence="4">Aromatic amino acid beta-eliminating lyase/threonine aldolase domain-containing protein</fullName>
    </recommendedName>
</protein>
<comment type="caution">
    <text evidence="5">The sequence shown here is derived from an EMBL/GenBank/DDBJ whole genome shotgun (WGS) entry which is preliminary data.</text>
</comment>
<dbReference type="Pfam" id="PF11913">
    <property type="entry name" value="DUF3431"/>
    <property type="match status" value="1"/>
</dbReference>
<evidence type="ECO:0000313" key="5">
    <source>
        <dbReference type="EMBL" id="CAE8641156.1"/>
    </source>
</evidence>
<evidence type="ECO:0000313" key="6">
    <source>
        <dbReference type="Proteomes" id="UP000654075"/>
    </source>
</evidence>
<proteinExistence type="inferred from homology"/>
<dbReference type="GO" id="GO:0005829">
    <property type="term" value="C:cytosol"/>
    <property type="evidence" value="ECO:0007669"/>
    <property type="project" value="TreeGrafter"/>
</dbReference>
<dbReference type="EMBL" id="CAJNNV010032829">
    <property type="protein sequence ID" value="CAE8641156.1"/>
    <property type="molecule type" value="Genomic_DNA"/>
</dbReference>
<dbReference type="SUPFAM" id="SSF53383">
    <property type="entry name" value="PLP-dependent transferases"/>
    <property type="match status" value="1"/>
</dbReference>
<dbReference type="InterPro" id="IPR015424">
    <property type="entry name" value="PyrdxlP-dep_Trfase"/>
</dbReference>
<dbReference type="PANTHER" id="PTHR48097">
    <property type="entry name" value="L-THREONINE ALDOLASE-RELATED"/>
    <property type="match status" value="1"/>
</dbReference>
<dbReference type="OrthoDB" id="10261951at2759"/>
<evidence type="ECO:0000256" key="1">
    <source>
        <dbReference type="ARBA" id="ARBA00001933"/>
    </source>
</evidence>
<sequence>MASKDEAFMKLLGDVGLVPMTGQFWEYNLPKKMLGLTNEIFEMHASSNTSALADNEALKLYTDICQTILGENKTCPEKQWVAEGAQWAVSRERILQHPKELYQKAVDLGEGYEDKFRGLVLEALWPTVWGAESWTPTDVELSDVSFSAYRHAFAGGSHCALPGGSRAEVESCEDKMAYCEMRSRSIGQSSSTQFAERRQFYQVSAKPWRMQAELRPLLFGASTWTSLPKTVSGEPESFLPRLVESGDGYLMLPEDGQQQGIVWEITEARPKLICAFRPQSMAEVLQSLAEEGAECESDVYGQSLGLQAFEDEVAALLGKPAALFFATGSLANVTALKVHGARRAILHPTSHLAHHDCLTEAATQRLGAAASASQMLPQELSEPAFVGNFSKPLHPSDFEDFRWAAKDCLVMELPQRMNGGATPSWESIVSICQEAKKQGASRHMDGARLWEVQAFYTGRSLAELAGQFDSVYVSFYKGLGAMNGAMLAGSPGFVAEARLWRQRLGGTLRSFSPHWLHCRLQLRSVLPSQPCPGFLLFFPERLARLQHLVAMLSAQQHCLADVVRFDPPKPEACLVHVYLALGGGSLEALQEAHEEAASTSGWLLWDRLRGPGHSRKGEVYFEWSLGPHNAAIPDHEVLAAWQALAAVLRQRSTQDTKE</sequence>
<evidence type="ECO:0000256" key="3">
    <source>
        <dbReference type="ARBA" id="ARBA00022898"/>
    </source>
</evidence>
<dbReference type="Pfam" id="PF01212">
    <property type="entry name" value="Beta_elim_lyase"/>
    <property type="match status" value="1"/>
</dbReference>
<dbReference type="InterPro" id="IPR001597">
    <property type="entry name" value="ArAA_b-elim_lyase/Thr_aldolase"/>
</dbReference>
<feature type="domain" description="Aromatic amino acid beta-eliminating lyase/threonine aldolase" evidence="4">
    <location>
        <begin position="291"/>
        <end position="510"/>
    </location>
</feature>
<dbReference type="Proteomes" id="UP000654075">
    <property type="component" value="Unassembled WGS sequence"/>
</dbReference>
<organism evidence="5 6">
    <name type="scientific">Polarella glacialis</name>
    <name type="common">Dinoflagellate</name>
    <dbReference type="NCBI Taxonomy" id="89957"/>
    <lineage>
        <taxon>Eukaryota</taxon>
        <taxon>Sar</taxon>
        <taxon>Alveolata</taxon>
        <taxon>Dinophyceae</taxon>
        <taxon>Suessiales</taxon>
        <taxon>Suessiaceae</taxon>
        <taxon>Polarella</taxon>
    </lineage>
</organism>
<comment type="cofactor">
    <cofactor evidence="1">
        <name>pyridoxal 5'-phosphate</name>
        <dbReference type="ChEBI" id="CHEBI:597326"/>
    </cofactor>
</comment>
<name>A0A813HQZ5_POLGL</name>
<dbReference type="AlphaFoldDB" id="A0A813HQZ5"/>
<dbReference type="GO" id="GO:0008732">
    <property type="term" value="F:L-allo-threonine aldolase activity"/>
    <property type="evidence" value="ECO:0007669"/>
    <property type="project" value="TreeGrafter"/>
</dbReference>
<reference evidence="5" key="1">
    <citation type="submission" date="2021-02" db="EMBL/GenBank/DDBJ databases">
        <authorList>
            <person name="Dougan E. K."/>
            <person name="Rhodes N."/>
            <person name="Thang M."/>
            <person name="Chan C."/>
        </authorList>
    </citation>
    <scope>NUCLEOTIDE SEQUENCE</scope>
</reference>
<evidence type="ECO:0000256" key="2">
    <source>
        <dbReference type="ARBA" id="ARBA00006966"/>
    </source>
</evidence>
<dbReference type="PANTHER" id="PTHR48097:SF9">
    <property type="entry name" value="L-THREONINE ALDOLASE"/>
    <property type="match status" value="1"/>
</dbReference>
<dbReference type="GO" id="GO:0006567">
    <property type="term" value="P:L-threonine catabolic process"/>
    <property type="evidence" value="ECO:0007669"/>
    <property type="project" value="TreeGrafter"/>
</dbReference>
<accession>A0A813HQZ5</accession>